<accession>A0A1A7XZB2</accession>
<protein>
    <submittedName>
        <fullName evidence="1">Uncharacterized protein</fullName>
    </submittedName>
</protein>
<proteinExistence type="predicted"/>
<gene>
    <name evidence="1" type="primary">Nfu_g_1_003254</name>
</gene>
<name>A0A1A7XZB2_9TELE</name>
<reference evidence="1" key="2">
    <citation type="submission" date="2016-06" db="EMBL/GenBank/DDBJ databases">
        <title>The genome of a short-lived fish provides insights into sex chromosome evolution and the genetic control of aging.</title>
        <authorList>
            <person name="Reichwald K."/>
            <person name="Felder M."/>
            <person name="Petzold A."/>
            <person name="Koch P."/>
            <person name="Groth M."/>
            <person name="Platzer M."/>
        </authorList>
    </citation>
    <scope>NUCLEOTIDE SEQUENCE</scope>
    <source>
        <tissue evidence="1">Brain</tissue>
    </source>
</reference>
<feature type="non-terminal residue" evidence="1">
    <location>
        <position position="84"/>
    </location>
</feature>
<organism evidence="1">
    <name type="scientific">Iconisemion striatum</name>
    <dbReference type="NCBI Taxonomy" id="60296"/>
    <lineage>
        <taxon>Eukaryota</taxon>
        <taxon>Metazoa</taxon>
        <taxon>Chordata</taxon>
        <taxon>Craniata</taxon>
        <taxon>Vertebrata</taxon>
        <taxon>Euteleostomi</taxon>
        <taxon>Actinopterygii</taxon>
        <taxon>Neopterygii</taxon>
        <taxon>Teleostei</taxon>
        <taxon>Neoteleostei</taxon>
        <taxon>Acanthomorphata</taxon>
        <taxon>Ovalentaria</taxon>
        <taxon>Atherinomorphae</taxon>
        <taxon>Cyprinodontiformes</taxon>
        <taxon>Nothobranchiidae</taxon>
        <taxon>Iconisemion</taxon>
    </lineage>
</organism>
<evidence type="ECO:0000313" key="1">
    <source>
        <dbReference type="EMBL" id="SBP23363.1"/>
    </source>
</evidence>
<dbReference type="AlphaFoldDB" id="A0A1A7XZB2"/>
<reference evidence="1" key="1">
    <citation type="submission" date="2016-05" db="EMBL/GenBank/DDBJ databases">
        <authorList>
            <person name="Lavstsen T."/>
            <person name="Jespersen J.S."/>
        </authorList>
    </citation>
    <scope>NUCLEOTIDE SEQUENCE</scope>
    <source>
        <tissue evidence="1">Brain</tissue>
    </source>
</reference>
<dbReference type="EMBL" id="HADX01001131">
    <property type="protein sequence ID" value="SBP23363.1"/>
    <property type="molecule type" value="Transcribed_RNA"/>
</dbReference>
<sequence length="84" mass="9538">MMSCLIVLRRKSCVHPLLSLCESESRVCEREASTWGLGWFKLICGLEERTVVKRREEVVSDQTGSVFPLGVAVKTENTRTRTHT</sequence>